<gene>
    <name evidence="1" type="ORF">FHR82_005060</name>
</gene>
<dbReference type="Pfam" id="PF04314">
    <property type="entry name" value="PCuAC"/>
    <property type="match status" value="1"/>
</dbReference>
<dbReference type="InterPro" id="IPR007410">
    <property type="entry name" value="LpqE-like"/>
</dbReference>
<dbReference type="AlphaFoldDB" id="A0A7W7Q828"/>
<dbReference type="PROSITE" id="PS51257">
    <property type="entry name" value="PROKAR_LIPOPROTEIN"/>
    <property type="match status" value="1"/>
</dbReference>
<dbReference type="RefSeq" id="WP_184812907.1">
    <property type="nucleotide sequence ID" value="NZ_JACHJQ010000005.1"/>
</dbReference>
<reference evidence="1 2" key="1">
    <citation type="submission" date="2020-08" db="EMBL/GenBank/DDBJ databases">
        <title>Genomic Encyclopedia of Type Strains, Phase III (KMG-III): the genomes of soil and plant-associated and newly described type strains.</title>
        <authorList>
            <person name="Whitman W."/>
        </authorList>
    </citation>
    <scope>NUCLEOTIDE SEQUENCE [LARGE SCALE GENOMIC DNA]</scope>
    <source>
        <strain evidence="1 2">CECT 8960</strain>
    </source>
</reference>
<sequence>MTPRNTVLGAALVLMSAAGCGEGWQHGADTMGSNGSAGPMLLRNVYVAAPGGDGYEHGDNASVRLTLVNHAANDDALVAVRSSHATDVVMRWDRECDGRLEEVGQIPVLRNGTVPGADYRLELVDLNQKVRAGTSIPVTFTFRDAGETRLGVMVEATHDGDVPAVMDCR</sequence>
<organism evidence="1 2">
    <name type="scientific">Actinophytocola algeriensis</name>
    <dbReference type="NCBI Taxonomy" id="1768010"/>
    <lineage>
        <taxon>Bacteria</taxon>
        <taxon>Bacillati</taxon>
        <taxon>Actinomycetota</taxon>
        <taxon>Actinomycetes</taxon>
        <taxon>Pseudonocardiales</taxon>
        <taxon>Pseudonocardiaceae</taxon>
    </lineage>
</organism>
<dbReference type="EMBL" id="JACHJQ010000005">
    <property type="protein sequence ID" value="MBB4908807.1"/>
    <property type="molecule type" value="Genomic_DNA"/>
</dbReference>
<protein>
    <submittedName>
        <fullName evidence="1">Copper(I)-binding protein</fullName>
    </submittedName>
</protein>
<comment type="caution">
    <text evidence="1">The sequence shown here is derived from an EMBL/GenBank/DDBJ whole genome shotgun (WGS) entry which is preliminary data.</text>
</comment>
<evidence type="ECO:0000313" key="2">
    <source>
        <dbReference type="Proteomes" id="UP000520767"/>
    </source>
</evidence>
<dbReference type="InterPro" id="IPR036182">
    <property type="entry name" value="PCuAC_sf"/>
</dbReference>
<keyword evidence="2" id="KW-1185">Reference proteome</keyword>
<dbReference type="SUPFAM" id="SSF110087">
    <property type="entry name" value="DR1885-like metal-binding protein"/>
    <property type="match status" value="1"/>
</dbReference>
<proteinExistence type="predicted"/>
<name>A0A7W7Q828_9PSEU</name>
<dbReference type="Proteomes" id="UP000520767">
    <property type="component" value="Unassembled WGS sequence"/>
</dbReference>
<dbReference type="Gene3D" id="2.60.40.1890">
    <property type="entry name" value="PCu(A)C copper chaperone"/>
    <property type="match status" value="1"/>
</dbReference>
<evidence type="ECO:0000313" key="1">
    <source>
        <dbReference type="EMBL" id="MBB4908807.1"/>
    </source>
</evidence>
<accession>A0A7W7Q828</accession>